<evidence type="ECO:0000259" key="2">
    <source>
        <dbReference type="Pfam" id="PF13568"/>
    </source>
</evidence>
<dbReference type="RefSeq" id="WP_129650621.1">
    <property type="nucleotide sequence ID" value="NZ_JBBMFL010000020.1"/>
</dbReference>
<feature type="signal peptide" evidence="1">
    <location>
        <begin position="1"/>
        <end position="20"/>
    </location>
</feature>
<proteinExistence type="predicted"/>
<dbReference type="Proteomes" id="UP001460202">
    <property type="component" value="Unassembled WGS sequence"/>
</dbReference>
<keyword evidence="1" id="KW-0732">Signal</keyword>
<evidence type="ECO:0000256" key="1">
    <source>
        <dbReference type="SAM" id="SignalP"/>
    </source>
</evidence>
<evidence type="ECO:0000313" key="3">
    <source>
        <dbReference type="EMBL" id="MEQ2546051.1"/>
    </source>
</evidence>
<gene>
    <name evidence="3" type="ORF">WMO46_13970</name>
</gene>
<comment type="caution">
    <text evidence="3">The sequence shown here is derived from an EMBL/GenBank/DDBJ whole genome shotgun (WGS) entry which is preliminary data.</text>
</comment>
<name>A0ABV1H046_9BACT</name>
<organism evidence="3 4">
    <name type="scientific">Alistipes intestinihominis</name>
    <dbReference type="NCBI Taxonomy" id="3133172"/>
    <lineage>
        <taxon>Bacteria</taxon>
        <taxon>Pseudomonadati</taxon>
        <taxon>Bacteroidota</taxon>
        <taxon>Bacteroidia</taxon>
        <taxon>Bacteroidales</taxon>
        <taxon>Rikenellaceae</taxon>
        <taxon>Alistipes</taxon>
    </lineage>
</organism>
<protein>
    <submittedName>
        <fullName evidence="3">Outer membrane beta-barrel protein</fullName>
    </submittedName>
</protein>
<evidence type="ECO:0000313" key="4">
    <source>
        <dbReference type="Proteomes" id="UP001460202"/>
    </source>
</evidence>
<keyword evidence="4" id="KW-1185">Reference proteome</keyword>
<reference evidence="3 4" key="1">
    <citation type="submission" date="2024-03" db="EMBL/GenBank/DDBJ databases">
        <title>Human intestinal bacterial collection.</title>
        <authorList>
            <person name="Pauvert C."/>
            <person name="Hitch T.C.A."/>
            <person name="Clavel T."/>
        </authorList>
    </citation>
    <scope>NUCLEOTIDE SEQUENCE [LARGE SCALE GENOMIC DNA]</scope>
    <source>
        <strain evidence="3 4">CLA-KB-H122</strain>
    </source>
</reference>
<sequence>MNRLLILLGVFMLPGLCASAQPADSLRRIGDVDTGPVTMRRAADGNDMVLEVAGFGITLGQAPHRGSSQKSRSHSRVKGLLFDGIEMGFNLLTGVDYAGYPAETADFLDLRAGNSFHFGVTPIGLAVRLDRRGKFEFATGLRYTVNNYRLSDNTITLGREDGLIVPVTLDERADKSKLRTTSLGIPLQFSFDPVRKLRIAVVGYCDFTLGSNAIYKKPKVKNSLSGLNPVQFGVGGSVSYHGVGVYVRYGVTRLFKSSAGPSCHPLSLGVCVFM</sequence>
<accession>A0ABV1H046</accession>
<feature type="domain" description="Outer membrane protein beta-barrel" evidence="2">
    <location>
        <begin position="81"/>
        <end position="241"/>
    </location>
</feature>
<dbReference type="GeneID" id="78179156"/>
<feature type="chain" id="PRO_5046789615" evidence="1">
    <location>
        <begin position="21"/>
        <end position="274"/>
    </location>
</feature>
<dbReference type="Pfam" id="PF13568">
    <property type="entry name" value="OMP_b-brl_2"/>
    <property type="match status" value="1"/>
</dbReference>
<dbReference type="EMBL" id="JBBMFL010000020">
    <property type="protein sequence ID" value="MEQ2546051.1"/>
    <property type="molecule type" value="Genomic_DNA"/>
</dbReference>
<dbReference type="InterPro" id="IPR025665">
    <property type="entry name" value="Beta-barrel_OMP_2"/>
</dbReference>